<comment type="caution">
    <text evidence="2">The sequence shown here is derived from an EMBL/GenBank/DDBJ whole genome shotgun (WGS) entry which is preliminary data.</text>
</comment>
<keyword evidence="3" id="KW-1185">Reference proteome</keyword>
<evidence type="ECO:0000313" key="2">
    <source>
        <dbReference type="EMBL" id="NBC39623.1"/>
    </source>
</evidence>
<name>A0A7X4Y629_9BACT</name>
<accession>A0A7X4Y629</accession>
<protein>
    <submittedName>
        <fullName evidence="2">Uncharacterized protein</fullName>
    </submittedName>
</protein>
<sequence>MRLPSATPEVKSKQNGTDLLRRLIAGEPVPDVYPLGSLRHGGHNLFVKKEKTEEELAKEKLAKEKREAEAAALELAKAKLKQGLIAQGTQQVQGFVAAFLQKLAGPRLAVFREGTKDGHKHERGYQSWGSGTSSLGSVYEFTSAAKPLEDYFRKVFIAMKNSLEGAQGLPYPFQIRLSKYDTQHAHLFYNPVLDEMGLIFHSKEYPKDIPSLSDPGKAGDTYNDCEVRDSTKQRYAETFYGRNLLWLHSTQSLYMLDGAPDSSIFKDLIWVGWIADMFLEDGIRDSDQLFGQFAYKVDQSLFGVTWLHINFFDYNMFVGVAA</sequence>
<gene>
    <name evidence="2" type="ORF">GTZ93_07235</name>
</gene>
<proteinExistence type="predicted"/>
<dbReference type="EMBL" id="JAAAPK010000002">
    <property type="protein sequence ID" value="NBC39623.1"/>
    <property type="molecule type" value="Genomic_DNA"/>
</dbReference>
<reference evidence="2 3" key="1">
    <citation type="submission" date="2020-01" db="EMBL/GenBank/DDBJ databases">
        <title>The draft genome sequence of Corallococcus exiguus DSM 14696.</title>
        <authorList>
            <person name="Zhang X."/>
            <person name="Zhu H."/>
        </authorList>
    </citation>
    <scope>NUCLEOTIDE SEQUENCE [LARGE SCALE GENOMIC DNA]</scope>
    <source>
        <strain evidence="2 3">DSM 14696</strain>
    </source>
</reference>
<organism evidence="2 3">
    <name type="scientific">Corallococcus exiguus</name>
    <dbReference type="NCBI Taxonomy" id="83462"/>
    <lineage>
        <taxon>Bacteria</taxon>
        <taxon>Pseudomonadati</taxon>
        <taxon>Myxococcota</taxon>
        <taxon>Myxococcia</taxon>
        <taxon>Myxococcales</taxon>
        <taxon>Cystobacterineae</taxon>
        <taxon>Myxococcaceae</taxon>
        <taxon>Corallococcus</taxon>
    </lineage>
</organism>
<keyword evidence="1" id="KW-0175">Coiled coil</keyword>
<dbReference type="AlphaFoldDB" id="A0A7X4Y629"/>
<dbReference type="Proteomes" id="UP000537825">
    <property type="component" value="Unassembled WGS sequence"/>
</dbReference>
<dbReference type="RefSeq" id="WP_139923946.1">
    <property type="nucleotide sequence ID" value="NZ_CBCSLE010000315.1"/>
</dbReference>
<evidence type="ECO:0000256" key="1">
    <source>
        <dbReference type="SAM" id="Coils"/>
    </source>
</evidence>
<feature type="coiled-coil region" evidence="1">
    <location>
        <begin position="47"/>
        <end position="81"/>
    </location>
</feature>
<evidence type="ECO:0000313" key="3">
    <source>
        <dbReference type="Proteomes" id="UP000537825"/>
    </source>
</evidence>